<comment type="caution">
    <text evidence="3">The sequence shown here is derived from an EMBL/GenBank/DDBJ whole genome shotgun (WGS) entry which is preliminary data.</text>
</comment>
<evidence type="ECO:0000313" key="4">
    <source>
        <dbReference type="Proteomes" id="UP000053058"/>
    </source>
</evidence>
<dbReference type="Proteomes" id="UP000053058">
    <property type="component" value="Unassembled WGS sequence"/>
</dbReference>
<accession>A0A0V8B4E9</accession>
<evidence type="ECO:0000313" key="2">
    <source>
        <dbReference type="EMBL" id="KSU04292.1"/>
    </source>
</evidence>
<dbReference type="Proteomes" id="UP000054230">
    <property type="component" value="Unassembled WGS sequence"/>
</dbReference>
<dbReference type="AlphaFoldDB" id="A0A0V8B4E9"/>
<dbReference type="EMBL" id="LKLP01000048">
    <property type="protein sequence ID" value="KSU11546.1"/>
    <property type="molecule type" value="Genomic_DNA"/>
</dbReference>
<keyword evidence="1" id="KW-1133">Transmembrane helix</keyword>
<sequence>MKEKLNFLYYILALLTALSVFFIKNLFIKFKRLAKFS</sequence>
<gene>
    <name evidence="2" type="ORF">KF282_1426</name>
    <name evidence="3" type="ORF">LMG8520_0839</name>
</gene>
<evidence type="ECO:0000256" key="1">
    <source>
        <dbReference type="SAM" id="Phobius"/>
    </source>
</evidence>
<protein>
    <submittedName>
        <fullName evidence="3">Uncharacterized protein</fullName>
    </submittedName>
</protein>
<keyword evidence="1" id="KW-0472">Membrane</keyword>
<feature type="transmembrane region" description="Helical" evidence="1">
    <location>
        <begin position="6"/>
        <end position="27"/>
    </location>
</feature>
<name>A0A0V8B4E9_LACLL</name>
<dbReference type="EMBL" id="LKLN01000065">
    <property type="protein sequence ID" value="KSU04292.1"/>
    <property type="molecule type" value="Genomic_DNA"/>
</dbReference>
<organism evidence="3 5">
    <name type="scientific">Lactococcus lactis subsp. lactis</name>
    <name type="common">Streptococcus lactis</name>
    <dbReference type="NCBI Taxonomy" id="1360"/>
    <lineage>
        <taxon>Bacteria</taxon>
        <taxon>Bacillati</taxon>
        <taxon>Bacillota</taxon>
        <taxon>Bacilli</taxon>
        <taxon>Lactobacillales</taxon>
        <taxon>Streptococcaceae</taxon>
        <taxon>Lactococcus</taxon>
    </lineage>
</organism>
<proteinExistence type="predicted"/>
<reference evidence="4 5" key="1">
    <citation type="submission" date="2015-10" db="EMBL/GenBank/DDBJ databases">
        <title>Draft Genome Sequences of 11 Lactococcus lactis subspecies cremoris strains.</title>
        <authorList>
            <person name="Wels M."/>
            <person name="Backus L."/>
            <person name="Boekhorst J."/>
            <person name="Dijkstra A."/>
            <person name="Beerthuizen M."/>
            <person name="Kelly W."/>
            <person name="Siezen R."/>
            <person name="Bachmann H."/>
            <person name="Van Hijum S."/>
        </authorList>
    </citation>
    <scope>NUCLEOTIDE SEQUENCE [LARGE SCALE GENOMIC DNA]</scope>
    <source>
        <strain evidence="4">KF282</strain>
        <strain evidence="5">LMG8520</strain>
    </source>
</reference>
<evidence type="ECO:0000313" key="5">
    <source>
        <dbReference type="Proteomes" id="UP000054230"/>
    </source>
</evidence>
<keyword evidence="1" id="KW-0812">Transmembrane</keyword>
<dbReference type="PATRIC" id="fig|1360.101.peg.2379"/>
<reference evidence="3" key="2">
    <citation type="journal article" date="2017" name="Genome Announc.">
        <title>Draft Genome Sequences of 24 Lactococcus lactis Strains.</title>
        <authorList>
            <person name="Backus L."/>
            <person name="Wels M."/>
            <person name="Boekhorst J."/>
            <person name="Dijkstra A.R."/>
            <person name="Beerthuyzen M."/>
            <person name="Kelly W.J."/>
            <person name="Siezen R.J."/>
            <person name="van Hijum S.A."/>
            <person name="Bachmann H."/>
        </authorList>
    </citation>
    <scope>NUCLEOTIDE SEQUENCE</scope>
    <source>
        <strain evidence="2">KF282</strain>
        <strain evidence="3">LMG8520</strain>
    </source>
</reference>
<evidence type="ECO:0000313" key="3">
    <source>
        <dbReference type="EMBL" id="KSU11546.1"/>
    </source>
</evidence>